<reference evidence="2" key="1">
    <citation type="submission" date="2021-05" db="EMBL/GenBank/DDBJ databases">
        <authorList>
            <person name="Stam R."/>
        </authorList>
    </citation>
    <scope>NUCLEOTIDE SEQUENCE</scope>
    <source>
        <strain evidence="2">CS162</strain>
    </source>
</reference>
<feature type="region of interest" description="Disordered" evidence="1">
    <location>
        <begin position="33"/>
        <end position="52"/>
    </location>
</feature>
<evidence type="ECO:0000256" key="1">
    <source>
        <dbReference type="SAM" id="MobiDB-lite"/>
    </source>
</evidence>
<keyword evidence="3" id="KW-1185">Reference proteome</keyword>
<dbReference type="RefSeq" id="XP_043167076.1">
    <property type="nucleotide sequence ID" value="XM_043311141.1"/>
</dbReference>
<organism evidence="2 3">
    <name type="scientific">Alternaria atra</name>
    <dbReference type="NCBI Taxonomy" id="119953"/>
    <lineage>
        <taxon>Eukaryota</taxon>
        <taxon>Fungi</taxon>
        <taxon>Dikarya</taxon>
        <taxon>Ascomycota</taxon>
        <taxon>Pezizomycotina</taxon>
        <taxon>Dothideomycetes</taxon>
        <taxon>Pleosporomycetidae</taxon>
        <taxon>Pleosporales</taxon>
        <taxon>Pleosporineae</taxon>
        <taxon>Pleosporaceae</taxon>
        <taxon>Alternaria</taxon>
        <taxon>Alternaria sect. Ulocladioides</taxon>
    </lineage>
</organism>
<gene>
    <name evidence="2" type="ORF">ALTATR162_LOCUS3533</name>
</gene>
<accession>A0A8J2I017</accession>
<proteinExistence type="predicted"/>
<dbReference type="GeneID" id="67015100"/>
<name>A0A8J2I017_9PLEO</name>
<dbReference type="EMBL" id="CAJRGZ010000016">
    <property type="protein sequence ID" value="CAG5154254.1"/>
    <property type="molecule type" value="Genomic_DNA"/>
</dbReference>
<sequence>MRSKKDAAGKPEEERWRAIYRLIFPDAEEKEMSMPYVSEETTKKRHDGRIGLPTEHQVFENVSRELLRVLPGRFNAAVRSRLHDERLKTMWSDFANNQLHDVLRATLTETCSSANVPPLLESKTSEVGVREERDELSCFDMLDFVND</sequence>
<dbReference type="Proteomes" id="UP000676310">
    <property type="component" value="Unassembled WGS sequence"/>
</dbReference>
<evidence type="ECO:0000313" key="2">
    <source>
        <dbReference type="EMBL" id="CAG5154254.1"/>
    </source>
</evidence>
<protein>
    <submittedName>
        <fullName evidence="2">Uncharacterized protein</fullName>
    </submittedName>
</protein>
<evidence type="ECO:0000313" key="3">
    <source>
        <dbReference type="Proteomes" id="UP000676310"/>
    </source>
</evidence>
<dbReference type="OrthoDB" id="3801542at2759"/>
<dbReference type="AlphaFoldDB" id="A0A8J2I017"/>
<comment type="caution">
    <text evidence="2">The sequence shown here is derived from an EMBL/GenBank/DDBJ whole genome shotgun (WGS) entry which is preliminary data.</text>
</comment>